<protein>
    <submittedName>
        <fullName evidence="1">Uncharacterized protein</fullName>
    </submittedName>
</protein>
<accession>A0A381C4H9</accession>
<evidence type="ECO:0000313" key="2">
    <source>
        <dbReference type="Proteomes" id="UP000255528"/>
    </source>
</evidence>
<sequence length="50" mass="5687">MVLPQQKSLLSPLLNPGFHPRHQILLVHRENTPEGFQVTSKMVVVTALHF</sequence>
<proteinExistence type="predicted"/>
<gene>
    <name evidence="1" type="ORF">NCTC12119_01273</name>
</gene>
<evidence type="ECO:0000313" key="1">
    <source>
        <dbReference type="EMBL" id="SUW62808.1"/>
    </source>
</evidence>
<name>A0A381C4H9_9ENTR</name>
<dbReference type="EMBL" id="UIGI01000001">
    <property type="protein sequence ID" value="SUW62808.1"/>
    <property type="molecule type" value="Genomic_DNA"/>
</dbReference>
<reference evidence="1 2" key="1">
    <citation type="submission" date="2018-06" db="EMBL/GenBank/DDBJ databases">
        <authorList>
            <consortium name="Pathogen Informatics"/>
            <person name="Doyle S."/>
        </authorList>
    </citation>
    <scope>NUCLEOTIDE SEQUENCE [LARGE SCALE GENOMIC DNA]</scope>
    <source>
        <strain evidence="1 2">NCTC12119</strain>
    </source>
</reference>
<organism evidence="1 2">
    <name type="scientific">Buttiauxella agrestis</name>
    <dbReference type="NCBI Taxonomy" id="82977"/>
    <lineage>
        <taxon>Bacteria</taxon>
        <taxon>Pseudomonadati</taxon>
        <taxon>Pseudomonadota</taxon>
        <taxon>Gammaproteobacteria</taxon>
        <taxon>Enterobacterales</taxon>
        <taxon>Enterobacteriaceae</taxon>
        <taxon>Buttiauxella</taxon>
    </lineage>
</organism>
<dbReference type="AlphaFoldDB" id="A0A381C4H9"/>
<dbReference type="Proteomes" id="UP000255528">
    <property type="component" value="Unassembled WGS sequence"/>
</dbReference>